<evidence type="ECO:0000256" key="3">
    <source>
        <dbReference type="ARBA" id="ARBA00022722"/>
    </source>
</evidence>
<evidence type="ECO:0000256" key="6">
    <source>
        <dbReference type="ARBA" id="ARBA00024207"/>
    </source>
</evidence>
<name>A0ABR7ZVE0_9CYAN</name>
<dbReference type="Proteomes" id="UP000642094">
    <property type="component" value="Unassembled WGS sequence"/>
</dbReference>
<keyword evidence="5" id="KW-0378">Hydrolase</keyword>
<organism evidence="7 8">
    <name type="scientific">Pseudanabaena mucicola FACHB-723</name>
    <dbReference type="NCBI Taxonomy" id="2692860"/>
    <lineage>
        <taxon>Bacteria</taxon>
        <taxon>Bacillati</taxon>
        <taxon>Cyanobacteriota</taxon>
        <taxon>Cyanophyceae</taxon>
        <taxon>Pseudanabaenales</taxon>
        <taxon>Pseudanabaenaceae</taxon>
        <taxon>Pseudanabaena</taxon>
    </lineage>
</organism>
<keyword evidence="1" id="KW-0597">Phosphoprotein</keyword>
<evidence type="ECO:0000313" key="7">
    <source>
        <dbReference type="EMBL" id="MBD2187946.1"/>
    </source>
</evidence>
<protein>
    <submittedName>
        <fullName evidence="7">DUF86 domain-containing protein</fullName>
    </submittedName>
</protein>
<evidence type="ECO:0000256" key="4">
    <source>
        <dbReference type="ARBA" id="ARBA00022741"/>
    </source>
</evidence>
<proteinExistence type="inferred from homology"/>
<dbReference type="EMBL" id="JACJQB010000010">
    <property type="protein sequence ID" value="MBD2187946.1"/>
    <property type="molecule type" value="Genomic_DNA"/>
</dbReference>
<evidence type="ECO:0000256" key="1">
    <source>
        <dbReference type="ARBA" id="ARBA00022553"/>
    </source>
</evidence>
<dbReference type="InterPro" id="IPR037038">
    <property type="entry name" value="HepT-like_sf"/>
</dbReference>
<dbReference type="PANTHER" id="PTHR34139:SF1">
    <property type="entry name" value="RNASE MJ1380-RELATED"/>
    <property type="match status" value="1"/>
</dbReference>
<gene>
    <name evidence="7" type="ORF">H6F41_07310</name>
</gene>
<dbReference type="InterPro" id="IPR008201">
    <property type="entry name" value="HepT-like"/>
</dbReference>
<dbReference type="Pfam" id="PF01934">
    <property type="entry name" value="HepT-like"/>
    <property type="match status" value="1"/>
</dbReference>
<dbReference type="InterPro" id="IPR051813">
    <property type="entry name" value="HepT_RNase_toxin"/>
</dbReference>
<keyword evidence="3" id="KW-0540">Nuclease</keyword>
<dbReference type="PANTHER" id="PTHR34139">
    <property type="entry name" value="UPF0331 PROTEIN MJ0127"/>
    <property type="match status" value="1"/>
</dbReference>
<evidence type="ECO:0000313" key="8">
    <source>
        <dbReference type="Proteomes" id="UP000642094"/>
    </source>
</evidence>
<keyword evidence="8" id="KW-1185">Reference proteome</keyword>
<accession>A0ABR7ZVE0</accession>
<dbReference type="RefSeq" id="WP_190402813.1">
    <property type="nucleotide sequence ID" value="NZ_JACJQB010000010.1"/>
</dbReference>
<comment type="similarity">
    <text evidence="6">Belongs to the HepT RNase toxin family.</text>
</comment>
<evidence type="ECO:0000256" key="5">
    <source>
        <dbReference type="ARBA" id="ARBA00022801"/>
    </source>
</evidence>
<reference evidence="7 8" key="1">
    <citation type="journal article" date="2020" name="ISME J.">
        <title>Comparative genomics reveals insights into cyanobacterial evolution and habitat adaptation.</title>
        <authorList>
            <person name="Chen M.Y."/>
            <person name="Teng W.K."/>
            <person name="Zhao L."/>
            <person name="Hu C.X."/>
            <person name="Zhou Y.K."/>
            <person name="Han B.P."/>
            <person name="Song L.R."/>
            <person name="Shu W.S."/>
        </authorList>
    </citation>
    <scope>NUCLEOTIDE SEQUENCE [LARGE SCALE GENOMIC DNA]</scope>
    <source>
        <strain evidence="7 8">FACHB-723</strain>
    </source>
</reference>
<keyword evidence="4" id="KW-0547">Nucleotide-binding</keyword>
<sequence length="116" mass="13727">MSDIPERAWNFYIDDMIRFSEKVIRYTQNHDQTSFIENELDYDATLRNIELIGEAATHIPPEIRAENTEISWRQIITTRNRIIHGYLGIDNDIVWSIITEDIPELLNLLQNLKNKI</sequence>
<comment type="caution">
    <text evidence="7">The sequence shown here is derived from an EMBL/GenBank/DDBJ whole genome shotgun (WGS) entry which is preliminary data.</text>
</comment>
<evidence type="ECO:0000256" key="2">
    <source>
        <dbReference type="ARBA" id="ARBA00022649"/>
    </source>
</evidence>
<keyword evidence="2" id="KW-1277">Toxin-antitoxin system</keyword>
<dbReference type="Gene3D" id="1.20.120.580">
    <property type="entry name" value="bsu32300-like"/>
    <property type="match status" value="1"/>
</dbReference>